<dbReference type="SUPFAM" id="SSF55781">
    <property type="entry name" value="GAF domain-like"/>
    <property type="match status" value="1"/>
</dbReference>
<evidence type="ECO:0000256" key="2">
    <source>
        <dbReference type="ARBA" id="ARBA00022840"/>
    </source>
</evidence>
<dbReference type="GO" id="GO:0006355">
    <property type="term" value="P:regulation of DNA-templated transcription"/>
    <property type="evidence" value="ECO:0007669"/>
    <property type="project" value="InterPro"/>
</dbReference>
<reference evidence="7" key="2">
    <citation type="submission" date="2021-04" db="EMBL/GenBank/DDBJ databases">
        <authorList>
            <person name="Gilroy R."/>
        </authorList>
    </citation>
    <scope>NUCLEOTIDE SEQUENCE</scope>
    <source>
        <strain evidence="7">CHK186-16707</strain>
    </source>
</reference>
<dbReference type="Pfam" id="PF25601">
    <property type="entry name" value="AAA_lid_14"/>
    <property type="match status" value="1"/>
</dbReference>
<dbReference type="GO" id="GO:0043565">
    <property type="term" value="F:sequence-specific DNA binding"/>
    <property type="evidence" value="ECO:0007669"/>
    <property type="project" value="InterPro"/>
</dbReference>
<dbReference type="InterPro" id="IPR002197">
    <property type="entry name" value="HTH_Fis"/>
</dbReference>
<keyword evidence="3" id="KW-0805">Transcription regulation</keyword>
<accession>A0A9D2HDV4</accession>
<dbReference type="SUPFAM" id="SSF52540">
    <property type="entry name" value="P-loop containing nucleoside triphosphate hydrolases"/>
    <property type="match status" value="1"/>
</dbReference>
<dbReference type="PROSITE" id="PS00676">
    <property type="entry name" value="SIGMA54_INTERACT_2"/>
    <property type="match status" value="1"/>
</dbReference>
<dbReference type="Pfam" id="PF00158">
    <property type="entry name" value="Sigma54_activat"/>
    <property type="match status" value="1"/>
</dbReference>
<dbReference type="Gene3D" id="1.10.10.60">
    <property type="entry name" value="Homeodomain-like"/>
    <property type="match status" value="1"/>
</dbReference>
<dbReference type="Gene3D" id="3.30.450.40">
    <property type="match status" value="1"/>
</dbReference>
<dbReference type="InterPro" id="IPR027417">
    <property type="entry name" value="P-loop_NTPase"/>
</dbReference>
<dbReference type="InterPro" id="IPR058031">
    <property type="entry name" value="AAA_lid_NorR"/>
</dbReference>
<dbReference type="InterPro" id="IPR025943">
    <property type="entry name" value="Sigma_54_int_dom_ATP-bd_2"/>
</dbReference>
<keyword evidence="4" id="KW-0238">DNA-binding</keyword>
<dbReference type="SMART" id="SM00382">
    <property type="entry name" value="AAA"/>
    <property type="match status" value="1"/>
</dbReference>
<evidence type="ECO:0000256" key="1">
    <source>
        <dbReference type="ARBA" id="ARBA00022741"/>
    </source>
</evidence>
<dbReference type="Gene3D" id="3.40.50.300">
    <property type="entry name" value="P-loop containing nucleotide triphosphate hydrolases"/>
    <property type="match status" value="1"/>
</dbReference>
<evidence type="ECO:0000313" key="7">
    <source>
        <dbReference type="EMBL" id="HJA08622.1"/>
    </source>
</evidence>
<dbReference type="EMBL" id="DXAN01000017">
    <property type="protein sequence ID" value="HJA08622.1"/>
    <property type="molecule type" value="Genomic_DNA"/>
</dbReference>
<dbReference type="PANTHER" id="PTHR32071">
    <property type="entry name" value="TRANSCRIPTIONAL REGULATORY PROTEIN"/>
    <property type="match status" value="1"/>
</dbReference>
<dbReference type="AlphaFoldDB" id="A0A9D2HDV4"/>
<evidence type="ECO:0000256" key="5">
    <source>
        <dbReference type="ARBA" id="ARBA00023163"/>
    </source>
</evidence>
<dbReference type="Pfam" id="PF02954">
    <property type="entry name" value="HTH_8"/>
    <property type="match status" value="1"/>
</dbReference>
<evidence type="ECO:0000313" key="8">
    <source>
        <dbReference type="Proteomes" id="UP000824225"/>
    </source>
</evidence>
<dbReference type="InterPro" id="IPR009057">
    <property type="entry name" value="Homeodomain-like_sf"/>
</dbReference>
<dbReference type="InterPro" id="IPR003018">
    <property type="entry name" value="GAF"/>
</dbReference>
<protein>
    <submittedName>
        <fullName evidence="7">Sigma 54-interacting transcriptional regulator</fullName>
    </submittedName>
</protein>
<evidence type="ECO:0000259" key="6">
    <source>
        <dbReference type="PROSITE" id="PS50045"/>
    </source>
</evidence>
<reference evidence="7" key="1">
    <citation type="journal article" date="2021" name="PeerJ">
        <title>Extensive microbial diversity within the chicken gut microbiome revealed by metagenomics and culture.</title>
        <authorList>
            <person name="Gilroy R."/>
            <person name="Ravi A."/>
            <person name="Getino M."/>
            <person name="Pursley I."/>
            <person name="Horton D.L."/>
            <person name="Alikhan N.F."/>
            <person name="Baker D."/>
            <person name="Gharbi K."/>
            <person name="Hall N."/>
            <person name="Watson M."/>
            <person name="Adriaenssens E.M."/>
            <person name="Foster-Nyarko E."/>
            <person name="Jarju S."/>
            <person name="Secka A."/>
            <person name="Antonio M."/>
            <person name="Oren A."/>
            <person name="Chaudhuri R.R."/>
            <person name="La Ragione R."/>
            <person name="Hildebrand F."/>
            <person name="Pallen M.J."/>
        </authorList>
    </citation>
    <scope>NUCLEOTIDE SEQUENCE</scope>
    <source>
        <strain evidence="7">CHK186-16707</strain>
    </source>
</reference>
<dbReference type="PROSITE" id="PS50045">
    <property type="entry name" value="SIGMA54_INTERACT_4"/>
    <property type="match status" value="1"/>
</dbReference>
<proteinExistence type="predicted"/>
<dbReference type="FunFam" id="3.40.50.300:FF:000006">
    <property type="entry name" value="DNA-binding transcriptional regulator NtrC"/>
    <property type="match status" value="1"/>
</dbReference>
<keyword evidence="2" id="KW-0067">ATP-binding</keyword>
<dbReference type="Pfam" id="PF01590">
    <property type="entry name" value="GAF"/>
    <property type="match status" value="1"/>
</dbReference>
<comment type="caution">
    <text evidence="7">The sequence shown here is derived from an EMBL/GenBank/DDBJ whole genome shotgun (WGS) entry which is preliminary data.</text>
</comment>
<dbReference type="InterPro" id="IPR029016">
    <property type="entry name" value="GAF-like_dom_sf"/>
</dbReference>
<dbReference type="GO" id="GO:0005524">
    <property type="term" value="F:ATP binding"/>
    <property type="evidence" value="ECO:0007669"/>
    <property type="project" value="UniProtKB-KW"/>
</dbReference>
<dbReference type="CDD" id="cd00009">
    <property type="entry name" value="AAA"/>
    <property type="match status" value="1"/>
</dbReference>
<dbReference type="PRINTS" id="PR01590">
    <property type="entry name" value="HTHFIS"/>
</dbReference>
<evidence type="ECO:0000256" key="3">
    <source>
        <dbReference type="ARBA" id="ARBA00023015"/>
    </source>
</evidence>
<name>A0A9D2HDV4_9BACT</name>
<dbReference type="Gene3D" id="1.10.8.60">
    <property type="match status" value="1"/>
</dbReference>
<feature type="domain" description="Sigma-54 factor interaction" evidence="6">
    <location>
        <begin position="331"/>
        <end position="560"/>
    </location>
</feature>
<dbReference type="InterPro" id="IPR003593">
    <property type="entry name" value="AAA+_ATPase"/>
</dbReference>
<dbReference type="Gene3D" id="3.30.450.20">
    <property type="entry name" value="PAS domain"/>
    <property type="match status" value="1"/>
</dbReference>
<evidence type="ECO:0000256" key="4">
    <source>
        <dbReference type="ARBA" id="ARBA00023125"/>
    </source>
</evidence>
<gene>
    <name evidence="7" type="ORF">H9962_05470</name>
</gene>
<dbReference type="Proteomes" id="UP000824225">
    <property type="component" value="Unassembled WGS sequence"/>
</dbReference>
<dbReference type="InterPro" id="IPR002078">
    <property type="entry name" value="Sigma_54_int"/>
</dbReference>
<keyword evidence="5" id="KW-0804">Transcription</keyword>
<sequence length="648" mass="71146">MNDSTYLKAVAQEWSAFRDGRSLGKNPTVRKDILDSWRRSRDALGVKEPQRIPARLNGEALERKLAENQELIASAGPVMEQYRLMLQSSHSVIMLADSDGVILHRCGAADVISRMPHLDIGVAATETVEGTNGIGLCCVLERQVEIFGSEHYNLRDHGWCCVSAPLYDGMSRFVGVLTVTLPLKEFHSHTTGMLMAAAHNINAQLRLRELLSTQATAFELLDEGVLILDRFGGIRAINSKGRSMLKLSSSSEPGNIADIVQPPSPFSSILSAKKNIAGRETLLQLRGGEMHCVLSAALIPNNKGVVVTLTGGGWSKTAQDGARAIYSFDDIVGISPLLRRAVKLAELAAKSDITTLILGESGTGKELFAHSIHNASSRRGKPFVIVNCGAIPRDLVQSELFGYEAGAFTGADKRGKAGKFEQADGGTIFLDEIGEMPPEAQVSLLRLLQNHETSRLGGKSSRRIDVRVLAATNRNLPQAIKEGKFREDLYYRLNVMVISVPPLRERPEDIAPLAEHFLRKAGISRKTAQDFSSEAWRLLRHYAWPGNARELENVVERALHIATAPLIQASDLPPELEYDPSEAAPACARRPVQAATLRSHESEFLLATLRRCRGNIRAAAKELNISRSALYAKLARFGINYREFRQKT</sequence>
<organism evidence="7 8">
    <name type="scientific">Candidatus Mailhella merdigallinarum</name>
    <dbReference type="NCBI Taxonomy" id="2838658"/>
    <lineage>
        <taxon>Bacteria</taxon>
        <taxon>Pseudomonadati</taxon>
        <taxon>Thermodesulfobacteriota</taxon>
        <taxon>Desulfovibrionia</taxon>
        <taxon>Desulfovibrionales</taxon>
        <taxon>Desulfovibrionaceae</taxon>
        <taxon>Mailhella</taxon>
    </lineage>
</organism>
<dbReference type="SUPFAM" id="SSF46689">
    <property type="entry name" value="Homeodomain-like"/>
    <property type="match status" value="1"/>
</dbReference>
<keyword evidence="1" id="KW-0547">Nucleotide-binding</keyword>
<dbReference type="PANTHER" id="PTHR32071:SF57">
    <property type="entry name" value="C4-DICARBOXYLATE TRANSPORT TRANSCRIPTIONAL REGULATORY PROTEIN DCTD"/>
    <property type="match status" value="1"/>
</dbReference>